<gene>
    <name evidence="1" type="ORF">I8Y21_005824</name>
</gene>
<dbReference type="AlphaFoldDB" id="A0AAN5RGQ6"/>
<evidence type="ECO:0000313" key="2">
    <source>
        <dbReference type="Proteomes" id="UP000856143"/>
    </source>
</evidence>
<name>A0AAN5RGQ6_KLEOX</name>
<sequence>MFFDLKEISKKAGDVLDTIEKFSTEQDINGHSLEQEIADHKITKKLDGGAIVTPTSFVNFISPDNWLSGKVSYVSVNALQSETNALGDLKLSTGRAEDGRFSRAMTVNGTSAECYEMDTCEYMEWLDLIALGNSSGNYESLKGILCSNLTTKIYMDDLRVGFNGKTPAAFTDPKANPNGEDVAPGWHEVARKASEGKQIISDPLTLGNGGDFSGVDELAQYVIENKIPAAYQNDPRLVVMVGAGLAAAERLHLFHTASGAGDKEAASAWGSTIAGRFAFVAPFMPGKRIVVTTLSNLLINVIKGSYRIEFNIDSMNKKLNMRAWRHQGYGLADVDLYAGVDEDAITYNP</sequence>
<evidence type="ECO:0000313" key="1">
    <source>
        <dbReference type="EMBL" id="HAT1684995.1"/>
    </source>
</evidence>
<dbReference type="EMBL" id="DACSEO010000138">
    <property type="protein sequence ID" value="HAT1684995.1"/>
    <property type="molecule type" value="Genomic_DNA"/>
</dbReference>
<comment type="caution">
    <text evidence="1">The sequence shown here is derived from an EMBL/GenBank/DDBJ whole genome shotgun (WGS) entry which is preliminary data.</text>
</comment>
<dbReference type="Pfam" id="PF05125">
    <property type="entry name" value="Phage_cap_P2"/>
    <property type="match status" value="1"/>
</dbReference>
<reference evidence="1" key="2">
    <citation type="submission" date="2020-11" db="EMBL/GenBank/DDBJ databases">
        <authorList>
            <consortium name="NCBI Pathogen Detection Project"/>
        </authorList>
    </citation>
    <scope>NUCLEOTIDE SEQUENCE</scope>
    <source>
        <strain evidence="1">R404</strain>
    </source>
</reference>
<protein>
    <submittedName>
        <fullName evidence="1">P2 family phage major capsid protein</fullName>
    </submittedName>
</protein>
<dbReference type="Proteomes" id="UP000856143">
    <property type="component" value="Unassembled WGS sequence"/>
</dbReference>
<proteinExistence type="predicted"/>
<accession>A0AAN5RGQ6</accession>
<dbReference type="InterPro" id="IPR006441">
    <property type="entry name" value="Phage_P2_GpN"/>
</dbReference>
<organism evidence="1 2">
    <name type="scientific">Klebsiella oxytoca</name>
    <dbReference type="NCBI Taxonomy" id="571"/>
    <lineage>
        <taxon>Bacteria</taxon>
        <taxon>Pseudomonadati</taxon>
        <taxon>Pseudomonadota</taxon>
        <taxon>Gammaproteobacteria</taxon>
        <taxon>Enterobacterales</taxon>
        <taxon>Enterobacteriaceae</taxon>
        <taxon>Klebsiella/Raoultella group</taxon>
        <taxon>Klebsiella</taxon>
    </lineage>
</organism>
<reference evidence="1" key="1">
    <citation type="journal article" date="2018" name="Genome Biol.">
        <title>SKESA: strategic k-mer extension for scrupulous assemblies.</title>
        <authorList>
            <person name="Souvorov A."/>
            <person name="Agarwala R."/>
            <person name="Lipman D.J."/>
        </authorList>
    </citation>
    <scope>NUCLEOTIDE SEQUENCE</scope>
    <source>
        <strain evidence="1">R404</strain>
    </source>
</reference>